<dbReference type="PANTHER" id="PTHR11136">
    <property type="entry name" value="FOLYLPOLYGLUTAMATE SYNTHASE-RELATED"/>
    <property type="match status" value="1"/>
</dbReference>
<sequence length="431" mass="48090">MDTFDEVLTWLKSHRPFGIKPGLERVEHLLAALDHPERRLLSVHIGGTNGKGSTLTYVQSILQASGLTVGTFTSPYIIQFEERISVNGTPIPREDFISAARAVRPHAVALENTEWGPPTEFEILTVIANWYFAKIAVPDIVLWEVGLGGRLDSTNVIQPMLSAITNVGKDHMHILGSEITDIAKEKAGIIKPAVPMITACQDPEASTIIRARAVEMRAPYYALREHFELIDGSMDEDGGTFSVRTPFHCYQNLRVFLRGEHQLKNGALAVMIADYLRVYRSFPIDEQLLAEGLAKAFWPGRLEKVQASPLVLMDGAHNPEGIEHLARYLAEVYPDRTLHILTAFTKEKDPSTLFAPLLSLAPASFITTTFSHPRAADPRHVSPDTEVFDDWEKGYNELIKRAKANDIIVFAGSLYFISDVRQNFYEKNAGK</sequence>
<dbReference type="InterPro" id="IPR004101">
    <property type="entry name" value="Mur_ligase_C"/>
</dbReference>
<dbReference type="AlphaFoldDB" id="A0A7T6Z5E3"/>
<evidence type="ECO:0000313" key="15">
    <source>
        <dbReference type="Proteomes" id="UP000595823"/>
    </source>
</evidence>
<evidence type="ECO:0000256" key="4">
    <source>
        <dbReference type="ARBA" id="ARBA00022598"/>
    </source>
</evidence>
<name>A0A7T6Z5E3_9BACI</name>
<dbReference type="GO" id="GO:0004326">
    <property type="term" value="F:tetrahydrofolylpolyglutamate synthase activity"/>
    <property type="evidence" value="ECO:0007669"/>
    <property type="project" value="UniProtKB-EC"/>
</dbReference>
<dbReference type="EMBL" id="CP054705">
    <property type="protein sequence ID" value="QQK77121.1"/>
    <property type="molecule type" value="Genomic_DNA"/>
</dbReference>
<evidence type="ECO:0000256" key="10">
    <source>
        <dbReference type="ARBA" id="ARBA00047493"/>
    </source>
</evidence>
<evidence type="ECO:0000256" key="2">
    <source>
        <dbReference type="ARBA" id="ARBA00008276"/>
    </source>
</evidence>
<dbReference type="GO" id="GO:0005737">
    <property type="term" value="C:cytoplasm"/>
    <property type="evidence" value="ECO:0007669"/>
    <property type="project" value="TreeGrafter"/>
</dbReference>
<dbReference type="GO" id="GO:0005524">
    <property type="term" value="F:ATP binding"/>
    <property type="evidence" value="ECO:0007669"/>
    <property type="project" value="UniProtKB-KW"/>
</dbReference>
<evidence type="ECO:0000256" key="6">
    <source>
        <dbReference type="ARBA" id="ARBA00022741"/>
    </source>
</evidence>
<comment type="similarity">
    <text evidence="2 11">Belongs to the folylpolyglutamate synthase family.</text>
</comment>
<evidence type="ECO:0000256" key="5">
    <source>
        <dbReference type="ARBA" id="ARBA00022723"/>
    </source>
</evidence>
<keyword evidence="8" id="KW-0460">Magnesium</keyword>
<dbReference type="InterPro" id="IPR013221">
    <property type="entry name" value="Mur_ligase_cen"/>
</dbReference>
<dbReference type="SUPFAM" id="SSF53623">
    <property type="entry name" value="MurD-like peptide ligases, catalytic domain"/>
    <property type="match status" value="1"/>
</dbReference>
<evidence type="ECO:0000256" key="9">
    <source>
        <dbReference type="ARBA" id="ARBA00030592"/>
    </source>
</evidence>
<evidence type="ECO:0000256" key="11">
    <source>
        <dbReference type="PIRNR" id="PIRNR001563"/>
    </source>
</evidence>
<feature type="domain" description="Mur ligase central" evidence="13">
    <location>
        <begin position="45"/>
        <end position="272"/>
    </location>
</feature>
<evidence type="ECO:0000259" key="12">
    <source>
        <dbReference type="Pfam" id="PF02875"/>
    </source>
</evidence>
<dbReference type="InterPro" id="IPR036565">
    <property type="entry name" value="Mur-like_cat_sf"/>
</dbReference>
<evidence type="ECO:0000259" key="13">
    <source>
        <dbReference type="Pfam" id="PF08245"/>
    </source>
</evidence>
<dbReference type="Gene3D" id="3.90.190.20">
    <property type="entry name" value="Mur ligase, C-terminal domain"/>
    <property type="match status" value="1"/>
</dbReference>
<organism evidence="14 15">
    <name type="scientific">Salicibibacter cibarius</name>
    <dbReference type="NCBI Taxonomy" id="2743000"/>
    <lineage>
        <taxon>Bacteria</taxon>
        <taxon>Bacillati</taxon>
        <taxon>Bacillota</taxon>
        <taxon>Bacilli</taxon>
        <taxon>Bacillales</taxon>
        <taxon>Bacillaceae</taxon>
        <taxon>Salicibibacter</taxon>
    </lineage>
</organism>
<keyword evidence="15" id="KW-1185">Reference proteome</keyword>
<evidence type="ECO:0000313" key="14">
    <source>
        <dbReference type="EMBL" id="QQK77121.1"/>
    </source>
</evidence>
<dbReference type="EC" id="6.3.2.17" evidence="3"/>
<evidence type="ECO:0000256" key="7">
    <source>
        <dbReference type="ARBA" id="ARBA00022840"/>
    </source>
</evidence>
<dbReference type="PIRSF" id="PIRSF001563">
    <property type="entry name" value="Folylpolyglu_synth"/>
    <property type="match status" value="1"/>
</dbReference>
<evidence type="ECO:0000256" key="1">
    <source>
        <dbReference type="ARBA" id="ARBA00001946"/>
    </source>
</evidence>
<dbReference type="PROSITE" id="PS01011">
    <property type="entry name" value="FOLYLPOLYGLU_SYNT_1"/>
    <property type="match status" value="1"/>
</dbReference>
<dbReference type="GO" id="GO:0008841">
    <property type="term" value="F:dihydrofolate synthase activity"/>
    <property type="evidence" value="ECO:0007669"/>
    <property type="project" value="TreeGrafter"/>
</dbReference>
<dbReference type="PANTHER" id="PTHR11136:SF0">
    <property type="entry name" value="DIHYDROFOLATE SYNTHETASE-RELATED"/>
    <property type="match status" value="1"/>
</dbReference>
<reference evidence="14 15" key="1">
    <citation type="submission" date="2020-06" db="EMBL/GenBank/DDBJ databases">
        <title>Genomic analysis of Salicibibacter sp. NKC5-3.</title>
        <authorList>
            <person name="Oh Y.J."/>
        </authorList>
    </citation>
    <scope>NUCLEOTIDE SEQUENCE [LARGE SCALE GENOMIC DNA]</scope>
    <source>
        <strain evidence="14 15">NKC5-3</strain>
    </source>
</reference>
<dbReference type="SUPFAM" id="SSF53244">
    <property type="entry name" value="MurD-like peptide ligases, peptide-binding domain"/>
    <property type="match status" value="1"/>
</dbReference>
<gene>
    <name evidence="14" type="ORF">HUG15_17085</name>
</gene>
<dbReference type="RefSeq" id="WP_200124246.1">
    <property type="nucleotide sequence ID" value="NZ_CP054705.1"/>
</dbReference>
<dbReference type="InterPro" id="IPR018109">
    <property type="entry name" value="Folylpolyglutamate_synth_CS"/>
</dbReference>
<dbReference type="Gene3D" id="3.40.1190.10">
    <property type="entry name" value="Mur-like, catalytic domain"/>
    <property type="match status" value="1"/>
</dbReference>
<dbReference type="Pfam" id="PF08245">
    <property type="entry name" value="Mur_ligase_M"/>
    <property type="match status" value="1"/>
</dbReference>
<protein>
    <recommendedName>
        <fullName evidence="3">tetrahydrofolate synthase</fullName>
        <ecNumber evidence="3">6.3.2.17</ecNumber>
    </recommendedName>
    <alternativeName>
        <fullName evidence="9">Tetrahydrofolylpolyglutamate synthase</fullName>
    </alternativeName>
</protein>
<feature type="domain" description="Mur ligase C-terminal" evidence="12">
    <location>
        <begin position="300"/>
        <end position="413"/>
    </location>
</feature>
<evidence type="ECO:0000256" key="3">
    <source>
        <dbReference type="ARBA" id="ARBA00013025"/>
    </source>
</evidence>
<keyword evidence="4 11" id="KW-0436">Ligase</keyword>
<dbReference type="GO" id="GO:0046872">
    <property type="term" value="F:metal ion binding"/>
    <property type="evidence" value="ECO:0007669"/>
    <property type="project" value="UniProtKB-KW"/>
</dbReference>
<proteinExistence type="inferred from homology"/>
<keyword evidence="6 11" id="KW-0547">Nucleotide-binding</keyword>
<evidence type="ECO:0000256" key="8">
    <source>
        <dbReference type="ARBA" id="ARBA00022842"/>
    </source>
</evidence>
<dbReference type="NCBIfam" id="TIGR01499">
    <property type="entry name" value="folC"/>
    <property type="match status" value="1"/>
</dbReference>
<dbReference type="Proteomes" id="UP000595823">
    <property type="component" value="Chromosome"/>
</dbReference>
<dbReference type="InterPro" id="IPR001645">
    <property type="entry name" value="Folylpolyglutamate_synth"/>
</dbReference>
<keyword evidence="5" id="KW-0479">Metal-binding</keyword>
<dbReference type="KEGG" id="scia:HUG15_17085"/>
<dbReference type="FunFam" id="3.40.1190.10:FF:000011">
    <property type="entry name" value="Folylpolyglutamate synthase/dihydrofolate synthase"/>
    <property type="match status" value="1"/>
</dbReference>
<dbReference type="Pfam" id="PF02875">
    <property type="entry name" value="Mur_ligase_C"/>
    <property type="match status" value="1"/>
</dbReference>
<dbReference type="InterPro" id="IPR036615">
    <property type="entry name" value="Mur_ligase_C_dom_sf"/>
</dbReference>
<accession>A0A7T6Z5E3</accession>
<keyword evidence="7 11" id="KW-0067">ATP-binding</keyword>
<comment type="cofactor">
    <cofactor evidence="1">
        <name>Mg(2+)</name>
        <dbReference type="ChEBI" id="CHEBI:18420"/>
    </cofactor>
</comment>
<comment type="catalytic activity">
    <reaction evidence="10">
        <text>(6S)-5,6,7,8-tetrahydrofolyl-(gamma-L-Glu)(n) + L-glutamate + ATP = (6S)-5,6,7,8-tetrahydrofolyl-(gamma-L-Glu)(n+1) + ADP + phosphate + H(+)</text>
        <dbReference type="Rhea" id="RHEA:10580"/>
        <dbReference type="Rhea" id="RHEA-COMP:14738"/>
        <dbReference type="Rhea" id="RHEA-COMP:14740"/>
        <dbReference type="ChEBI" id="CHEBI:15378"/>
        <dbReference type="ChEBI" id="CHEBI:29985"/>
        <dbReference type="ChEBI" id="CHEBI:30616"/>
        <dbReference type="ChEBI" id="CHEBI:43474"/>
        <dbReference type="ChEBI" id="CHEBI:141005"/>
        <dbReference type="ChEBI" id="CHEBI:456216"/>
        <dbReference type="EC" id="6.3.2.17"/>
    </reaction>
</comment>